<dbReference type="InterPro" id="IPR036691">
    <property type="entry name" value="Endo/exonu/phosph_ase_sf"/>
</dbReference>
<evidence type="ECO:0000313" key="4">
    <source>
        <dbReference type="Proteomes" id="UP000509346"/>
    </source>
</evidence>
<dbReference type="Pfam" id="PF03372">
    <property type="entry name" value="Exo_endo_phos"/>
    <property type="match status" value="1"/>
</dbReference>
<dbReference type="PANTHER" id="PTHR16320">
    <property type="entry name" value="SPHINGOMYELINASE FAMILY MEMBER"/>
    <property type="match status" value="1"/>
</dbReference>
<dbReference type="GO" id="GO:0004767">
    <property type="term" value="F:sphingomyelin phosphodiesterase activity"/>
    <property type="evidence" value="ECO:0007669"/>
    <property type="project" value="InterPro"/>
</dbReference>
<accession>A0A7D5T9D7</accession>
<dbReference type="GeneID" id="56081320"/>
<protein>
    <submittedName>
        <fullName evidence="3">Endonuclease/exonuclease/phosphatase</fullName>
    </submittedName>
</protein>
<name>A0A7D5T9D7_9EURY</name>
<dbReference type="PANTHER" id="PTHR16320:SF23">
    <property type="entry name" value="SPHINGOMYELINASE C 1"/>
    <property type="match status" value="1"/>
</dbReference>
<sequence length="362" mass="38419">MTDSSETTIDRRTALQLGAGALGGGAIGVTGMNGTVRAAPESYQFLWVNSWLTDGIEGVLGLPSDIAGKPQYEQRAEELGQRLGEDGYDIVGLAEVFNEEQDTVTNNYTSAAGSGESVPGPQPDGGEKGAGLLDLVSGVTVTDQASLEYAAEPSGNLTYVDAHVGKGVNYAELDLGPGKIDLFSTHLVTGSLLPWADSGDEDIPALREDQVGELGDFISEQASDENITIVAGDFNIEPTEDAFDAVADLKSTVGLYDAWETHGTGHGGTEDNAIFDGCDFQPSEAPPAYCPNDDAGDRIDYVFIEEATAAHTLSLTVDDIRRRVFWRELAPPEQFYVDGDESEPNYLTDHVGLDLSLSVTDA</sequence>
<feature type="domain" description="Endonuclease/exonuclease/phosphatase" evidence="2">
    <location>
        <begin position="73"/>
        <end position="308"/>
    </location>
</feature>
<keyword evidence="3" id="KW-0269">Exonuclease</keyword>
<dbReference type="InterPro" id="IPR005135">
    <property type="entry name" value="Endo/exonuclease/phosphatase"/>
</dbReference>
<dbReference type="Gene3D" id="3.60.10.10">
    <property type="entry name" value="Endonuclease/exonuclease/phosphatase"/>
    <property type="match status" value="1"/>
</dbReference>
<organism evidence="3 4">
    <name type="scientific">Halosimplex pelagicum</name>
    <dbReference type="NCBI Taxonomy" id="869886"/>
    <lineage>
        <taxon>Archaea</taxon>
        <taxon>Methanobacteriati</taxon>
        <taxon>Methanobacteriota</taxon>
        <taxon>Stenosarchaea group</taxon>
        <taxon>Halobacteria</taxon>
        <taxon>Halobacteriales</taxon>
        <taxon>Haloarculaceae</taxon>
        <taxon>Halosimplex</taxon>
    </lineage>
</organism>
<gene>
    <name evidence="3" type="ORF">HZS54_01985</name>
</gene>
<keyword evidence="3" id="KW-0540">Nuclease</keyword>
<dbReference type="GO" id="GO:0004519">
    <property type="term" value="F:endonuclease activity"/>
    <property type="evidence" value="ECO:0007669"/>
    <property type="project" value="UniProtKB-KW"/>
</dbReference>
<proteinExistence type="predicted"/>
<dbReference type="SUPFAM" id="SSF56219">
    <property type="entry name" value="DNase I-like"/>
    <property type="match status" value="1"/>
</dbReference>
<evidence type="ECO:0000313" key="3">
    <source>
        <dbReference type="EMBL" id="QLH80473.1"/>
    </source>
</evidence>
<dbReference type="GO" id="GO:0004527">
    <property type="term" value="F:exonuclease activity"/>
    <property type="evidence" value="ECO:0007669"/>
    <property type="project" value="UniProtKB-KW"/>
</dbReference>
<evidence type="ECO:0000259" key="2">
    <source>
        <dbReference type="Pfam" id="PF03372"/>
    </source>
</evidence>
<dbReference type="OrthoDB" id="167026at2157"/>
<evidence type="ECO:0000256" key="1">
    <source>
        <dbReference type="SAM" id="MobiDB-lite"/>
    </source>
</evidence>
<dbReference type="EMBL" id="CP058909">
    <property type="protein sequence ID" value="QLH80473.1"/>
    <property type="molecule type" value="Genomic_DNA"/>
</dbReference>
<keyword evidence="3" id="KW-0255">Endonuclease</keyword>
<dbReference type="RefSeq" id="WP_179920301.1">
    <property type="nucleotide sequence ID" value="NZ_CP058909.1"/>
</dbReference>
<dbReference type="Proteomes" id="UP000509346">
    <property type="component" value="Chromosome"/>
</dbReference>
<feature type="region of interest" description="Disordered" evidence="1">
    <location>
        <begin position="107"/>
        <end position="128"/>
    </location>
</feature>
<dbReference type="PROSITE" id="PS51318">
    <property type="entry name" value="TAT"/>
    <property type="match status" value="1"/>
</dbReference>
<dbReference type="InterPro" id="IPR038772">
    <property type="entry name" value="Sph/SMPD2-like"/>
</dbReference>
<keyword evidence="3" id="KW-0378">Hydrolase</keyword>
<dbReference type="AlphaFoldDB" id="A0A7D5T9D7"/>
<dbReference type="InterPro" id="IPR006311">
    <property type="entry name" value="TAT_signal"/>
</dbReference>
<dbReference type="KEGG" id="hpel:HZS54_01985"/>
<reference evidence="3 4" key="1">
    <citation type="submission" date="2020-07" db="EMBL/GenBank/DDBJ databases">
        <title>Halosimplex litoreum sp. nov. and Halosimplex rubrum sp. nov., isolated from different salt environments.</title>
        <authorList>
            <person name="Cui H."/>
        </authorList>
    </citation>
    <scope>NUCLEOTIDE SEQUENCE [LARGE SCALE GENOMIC DNA]</scope>
    <source>
        <strain evidence="3 4">R2</strain>
    </source>
</reference>
<keyword evidence="4" id="KW-1185">Reference proteome</keyword>